<protein>
    <submittedName>
        <fullName evidence="1">Uncharacterized protein</fullName>
    </submittedName>
</protein>
<proteinExistence type="predicted"/>
<dbReference type="Proteomes" id="UP000756427">
    <property type="component" value="Unassembled WGS sequence"/>
</dbReference>
<dbReference type="EMBL" id="JABZXR010000020">
    <property type="protein sequence ID" value="MBF1663960.1"/>
    <property type="molecule type" value="Genomic_DNA"/>
</dbReference>
<comment type="caution">
    <text evidence="1">The sequence shown here is derived from an EMBL/GenBank/DDBJ whole genome shotgun (WGS) entry which is preliminary data.</text>
</comment>
<organism evidence="1 2">
    <name type="scientific">Rothia mucilaginosa</name>
    <dbReference type="NCBI Taxonomy" id="43675"/>
    <lineage>
        <taxon>Bacteria</taxon>
        <taxon>Bacillati</taxon>
        <taxon>Actinomycetota</taxon>
        <taxon>Actinomycetes</taxon>
        <taxon>Micrococcales</taxon>
        <taxon>Micrococcaceae</taxon>
        <taxon>Rothia</taxon>
    </lineage>
</organism>
<dbReference type="RefSeq" id="WP_141757059.1">
    <property type="nucleotide sequence ID" value="NZ_JABZXR010000020.1"/>
</dbReference>
<dbReference type="AlphaFoldDB" id="A0A930LBY8"/>
<sequence length="301" mass="32115">MSVGFGMAPDAQGNGTTPDDLQAVLAAQYPEPGIISGCTVATRSSMEYTIAPGAVVVHIAPSRAVLVPVVGQTITTRPAPATGARTDYVYVEQQTQPVNGSISARVAVGTQVPDNAVVISKREIKAGMTGTNAAPETANVTFARPIGGTLGVLFSHKTETDVVHDKTDGVITRGKGMFFLPTDRTLDIRLTSSISSVAANVAKGTLSTSAASSSPSDRGSVNYDIWIDNKLVLRRERVFTNVWDTVDYSDVVVLPKGSHTIHYTVSLRVWGWEKWTTRYEGFGAKYPSDVLRVIDMGVAKE</sequence>
<accession>A0A930LBY8</accession>
<name>A0A930LBY8_9MICC</name>
<gene>
    <name evidence="1" type="ORF">HXO64_05325</name>
</gene>
<reference evidence="1" key="1">
    <citation type="submission" date="2020-04" db="EMBL/GenBank/DDBJ databases">
        <title>Deep metagenomics examines the oral microbiome during advanced dental caries in children, revealing novel taxa and co-occurrences with host molecules.</title>
        <authorList>
            <person name="Baker J.L."/>
            <person name="Morton J.T."/>
            <person name="Dinis M."/>
            <person name="Alvarez R."/>
            <person name="Tran N.C."/>
            <person name="Knight R."/>
            <person name="Edlund A."/>
        </authorList>
    </citation>
    <scope>NUCLEOTIDE SEQUENCE</scope>
    <source>
        <strain evidence="1">JCVI_44_bin.2</strain>
    </source>
</reference>
<evidence type="ECO:0000313" key="1">
    <source>
        <dbReference type="EMBL" id="MBF1663960.1"/>
    </source>
</evidence>
<evidence type="ECO:0000313" key="2">
    <source>
        <dbReference type="Proteomes" id="UP000756427"/>
    </source>
</evidence>